<keyword evidence="2" id="KW-1185">Reference proteome</keyword>
<protein>
    <recommendedName>
        <fullName evidence="3">Uracil-DNA glycosylase-like domain-containing protein</fullName>
    </recommendedName>
</protein>
<evidence type="ECO:0000313" key="2">
    <source>
        <dbReference type="Proteomes" id="UP000278035"/>
    </source>
</evidence>
<name>A0A3G8LVB4_9GAMM</name>
<proteinExistence type="predicted"/>
<organism evidence="1 2">
    <name type="scientific">Shewanella livingstonensis</name>
    <dbReference type="NCBI Taxonomy" id="150120"/>
    <lineage>
        <taxon>Bacteria</taxon>
        <taxon>Pseudomonadati</taxon>
        <taxon>Pseudomonadota</taxon>
        <taxon>Gammaproteobacteria</taxon>
        <taxon>Alteromonadales</taxon>
        <taxon>Shewanellaceae</taxon>
        <taxon>Shewanella</taxon>
    </lineage>
</organism>
<evidence type="ECO:0008006" key="3">
    <source>
        <dbReference type="Google" id="ProtNLM"/>
    </source>
</evidence>
<evidence type="ECO:0000313" key="1">
    <source>
        <dbReference type="EMBL" id="AZG72710.1"/>
    </source>
</evidence>
<reference evidence="2" key="1">
    <citation type="submission" date="2018-11" db="EMBL/GenBank/DDBJ databases">
        <title>Shewanella sp. M2.</title>
        <authorList>
            <person name="Hwang Y.J."/>
            <person name="Hwang C.Y."/>
        </authorList>
    </citation>
    <scope>NUCLEOTIDE SEQUENCE [LARGE SCALE GENOMIC DNA]</scope>
    <source>
        <strain evidence="2">LMG 19866</strain>
    </source>
</reference>
<dbReference type="KEGG" id="slj:EGC82_07960"/>
<dbReference type="AlphaFoldDB" id="A0A3G8LVB4"/>
<accession>A0A3G8LVB4</accession>
<dbReference type="Proteomes" id="UP000278035">
    <property type="component" value="Chromosome"/>
</dbReference>
<dbReference type="EMBL" id="CP034015">
    <property type="protein sequence ID" value="AZG72710.1"/>
    <property type="molecule type" value="Genomic_DNA"/>
</dbReference>
<dbReference type="RefSeq" id="WP_124730286.1">
    <property type="nucleotide sequence ID" value="NZ_CBCSKC010000003.1"/>
</dbReference>
<sequence>MVEKEQLPSFAENTLKYIVDDIGEVIYSSHETLKKGDVYLLGLNPGGSGQNHPMTGVPYTIRSHLQSMLRRKENSYYDECWENGQSNYPKGEAPLQKRVIELLKGINIDDPKTVCASNIIFKTSRSSAELCFGLAGLCWPVHEVVLKIIQPSLILTYGIDKVSAYAFLKALFLKEEEVPPQPSLHGKWNCRGFHCDIDGVHTFVAAVPHLSYYSPANKQDVFNWIIANQNKAKERQNSV</sequence>
<dbReference type="OrthoDB" id="3838047at2"/>
<gene>
    <name evidence="1" type="ORF">EGC82_07960</name>
</gene>